<dbReference type="PANTHER" id="PTHR35149:SF2">
    <property type="entry name" value="DUF262 DOMAIN-CONTAINING PROTEIN"/>
    <property type="match status" value="1"/>
</dbReference>
<proteinExistence type="predicted"/>
<accession>A0AAU8H0F3</accession>
<name>A0AAU8H0F3_9BACT</name>
<dbReference type="Pfam" id="PF03235">
    <property type="entry name" value="GmrSD_N"/>
    <property type="match status" value="1"/>
</dbReference>
<gene>
    <name evidence="2" type="ORF">V4D30_01640</name>
</gene>
<dbReference type="RefSeq" id="WP_353684520.1">
    <property type="nucleotide sequence ID" value="NZ_CP144373.1"/>
</dbReference>
<dbReference type="PANTHER" id="PTHR35149">
    <property type="entry name" value="SLL5132 PROTEIN"/>
    <property type="match status" value="1"/>
</dbReference>
<dbReference type="KEGG" id="taut:V4D30_01640"/>
<organism evidence="2">
    <name type="scientific">Thermodesulfovibrio autotrophicus</name>
    <dbReference type="NCBI Taxonomy" id="3118333"/>
    <lineage>
        <taxon>Bacteria</taxon>
        <taxon>Pseudomonadati</taxon>
        <taxon>Nitrospirota</taxon>
        <taxon>Thermodesulfovibrionia</taxon>
        <taxon>Thermodesulfovibrionales</taxon>
        <taxon>Thermodesulfovibrionaceae</taxon>
        <taxon>Thermodesulfovibrio</taxon>
    </lineage>
</organism>
<evidence type="ECO:0000259" key="1">
    <source>
        <dbReference type="Pfam" id="PF03235"/>
    </source>
</evidence>
<reference evidence="2" key="1">
    <citation type="submission" date="2024-01" db="EMBL/GenBank/DDBJ databases">
        <title>The first autotrophic representatives of the genus Thermodesulfovibrio.</title>
        <authorList>
            <person name="Maltseva A.I."/>
            <person name="Elcheninov A.G."/>
            <person name="Kublanov I.V."/>
            <person name="Lebedinsky A.V."/>
            <person name="Frolov E.N."/>
        </authorList>
    </citation>
    <scope>NUCLEOTIDE SEQUENCE</scope>
    <source>
        <strain evidence="2">3907-1M</strain>
    </source>
</reference>
<dbReference type="EMBL" id="CP144373">
    <property type="protein sequence ID" value="XCH46994.1"/>
    <property type="molecule type" value="Genomic_DNA"/>
</dbReference>
<protein>
    <submittedName>
        <fullName evidence="2">DUF262 domain-containing protein</fullName>
    </submittedName>
</protein>
<dbReference type="AlphaFoldDB" id="A0AAU8H0F3"/>
<sequence>MKASETKIQPILEGTKQYVVPLFQRSYDWGNNEWEILWNDILELYEMENPRTHFLGSIVTMPTTSVPEGVTKYLLIDGQQRLTTLFIILALIRDKSPRLADEITNTLLTNPYKQGIDYLKLLPTNVDRDIFEKLIRYGYNEIEEINNSHNIYKAYKYFERKLSNDNFDIERIKNLIINNLIVVSIVLDRDDNPHLVFESLNAKGRALTQSDLIRNYFLMKIHINDQEKIYSEYWKPMQDSLSENLTEFIRHYLMKNGKQVKKMKFTLH</sequence>
<evidence type="ECO:0000313" key="2">
    <source>
        <dbReference type="EMBL" id="XCH46994.1"/>
    </source>
</evidence>
<dbReference type="InterPro" id="IPR004919">
    <property type="entry name" value="GmrSD_N"/>
</dbReference>
<feature type="domain" description="GmrSD restriction endonucleases N-terminal" evidence="1">
    <location>
        <begin position="10"/>
        <end position="218"/>
    </location>
</feature>